<evidence type="ECO:0000256" key="5">
    <source>
        <dbReference type="ARBA" id="ARBA00022777"/>
    </source>
</evidence>
<dbReference type="InterPro" id="IPR036554">
    <property type="entry name" value="GHMP_kinase_C_sf"/>
</dbReference>
<dbReference type="InterPro" id="IPR020568">
    <property type="entry name" value="Ribosomal_Su5_D2-typ_SF"/>
</dbReference>
<keyword evidence="9" id="KW-0119">Carbohydrate metabolism</keyword>
<feature type="domain" description="GHMP kinase N-terminal" evidence="12">
    <location>
        <begin position="121"/>
        <end position="203"/>
    </location>
</feature>
<dbReference type="GO" id="GO:0005829">
    <property type="term" value="C:cytosol"/>
    <property type="evidence" value="ECO:0007669"/>
    <property type="project" value="TreeGrafter"/>
</dbReference>
<dbReference type="InterPro" id="IPR019741">
    <property type="entry name" value="Galactokinase_CS"/>
</dbReference>
<dbReference type="Gene3D" id="3.30.230.10">
    <property type="match status" value="1"/>
</dbReference>
<dbReference type="PRINTS" id="PR00473">
    <property type="entry name" value="GALCTOKINASE"/>
</dbReference>
<sequence length="413" mass="43281">MVMTAVEHRTDVHDWNVAWSRDEGVARAQALFEEAFDRPPEGVWAAPGRVNLIGDHVDYNQGLCLPIALPHRTYVALAPRSDGRVRMVTGLDDGQRWDGSLSEIRPGGVADWVAYCAGPAWSLLRAGIDVPGFDLAIASCVPMGAGLSSSAAVECAVGLGLAELAGHPMGDDAGRSRLAQLCTEAENQVAGAPTGGMDQAASLRARTGHALLLDCELDTVTHVRLPLEDWGLELLVIDTQASHALSDGQYGQRRAACERAAALLGVDSLRQVAEGTDPECLDAVLSMLADPVLARRARHVVTEIWRVGAFVSALGAGDLVRAGRLMVQSHLSLRDDFEVSVRELDVVVDAALAAGALGARMTGGGFGGSAVALVPASAVRTVASAVMAEARRQGTPPPVIHRASASGPAERLL</sequence>
<dbReference type="InterPro" id="IPR000705">
    <property type="entry name" value="Galactokinase"/>
</dbReference>
<evidence type="ECO:0000256" key="2">
    <source>
        <dbReference type="ARBA" id="ARBA00022679"/>
    </source>
</evidence>
<dbReference type="InterPro" id="IPR006203">
    <property type="entry name" value="GHMP_knse_ATP-bd_CS"/>
</dbReference>
<dbReference type="FunFam" id="3.30.70.890:FF:000001">
    <property type="entry name" value="Galactokinase"/>
    <property type="match status" value="1"/>
</dbReference>
<name>A0A1G6HKV5_9ACTN</name>
<protein>
    <recommendedName>
        <fullName evidence="10">Galactokinase</fullName>
        <ecNumber evidence="10">2.7.1.6</ecNumber>
    </recommendedName>
</protein>
<feature type="domain" description="GHMP kinase C-terminal" evidence="13">
    <location>
        <begin position="311"/>
        <end position="386"/>
    </location>
</feature>
<dbReference type="PROSITE" id="PS00627">
    <property type="entry name" value="GHMP_KINASES_ATP"/>
    <property type="match status" value="1"/>
</dbReference>
<dbReference type="InterPro" id="IPR006206">
    <property type="entry name" value="Mevalonate/galactokinase"/>
</dbReference>
<evidence type="ECO:0000259" key="12">
    <source>
        <dbReference type="Pfam" id="PF00288"/>
    </source>
</evidence>
<dbReference type="InterPro" id="IPR006204">
    <property type="entry name" value="GHMP_kinase_N_dom"/>
</dbReference>
<dbReference type="SUPFAM" id="SSF54211">
    <property type="entry name" value="Ribosomal protein S5 domain 2-like"/>
    <property type="match status" value="1"/>
</dbReference>
<evidence type="ECO:0000256" key="11">
    <source>
        <dbReference type="SAM" id="MobiDB-lite"/>
    </source>
</evidence>
<dbReference type="Pfam" id="PF10509">
    <property type="entry name" value="GalKase_gal_bdg"/>
    <property type="match status" value="1"/>
</dbReference>
<feature type="region of interest" description="Disordered" evidence="11">
    <location>
        <begin position="389"/>
        <end position="413"/>
    </location>
</feature>
<dbReference type="EMBL" id="FMYF01000011">
    <property type="protein sequence ID" value="SDB94535.1"/>
    <property type="molecule type" value="Genomic_DNA"/>
</dbReference>
<dbReference type="GO" id="GO:0004335">
    <property type="term" value="F:galactokinase activity"/>
    <property type="evidence" value="ECO:0007669"/>
    <property type="project" value="UniProtKB-UniRule"/>
</dbReference>
<evidence type="ECO:0000256" key="4">
    <source>
        <dbReference type="ARBA" id="ARBA00022741"/>
    </source>
</evidence>
<dbReference type="PROSITE" id="PS00106">
    <property type="entry name" value="GALACTOKINASE"/>
    <property type="match status" value="1"/>
</dbReference>
<keyword evidence="4" id="KW-0547">Nucleotide-binding</keyword>
<dbReference type="PIRSF" id="PIRSF000530">
    <property type="entry name" value="Galactokinase"/>
    <property type="match status" value="1"/>
</dbReference>
<dbReference type="PANTHER" id="PTHR10457">
    <property type="entry name" value="MEVALONATE KINASE/GALACTOKINASE"/>
    <property type="match status" value="1"/>
</dbReference>
<evidence type="ECO:0000256" key="8">
    <source>
        <dbReference type="ARBA" id="ARBA00023144"/>
    </source>
</evidence>
<keyword evidence="16" id="KW-1185">Reference proteome</keyword>
<dbReference type="AlphaFoldDB" id="A0A1G6HKV5"/>
<dbReference type="RefSeq" id="WP_425438627.1">
    <property type="nucleotide sequence ID" value="NZ_FMYF01000011.1"/>
</dbReference>
<accession>A0A1G6HKV5</accession>
<dbReference type="Gene3D" id="3.30.70.890">
    <property type="entry name" value="GHMP kinase, C-terminal domain"/>
    <property type="match status" value="1"/>
</dbReference>
<dbReference type="Pfam" id="PF08544">
    <property type="entry name" value="GHMP_kinases_C"/>
    <property type="match status" value="1"/>
</dbReference>
<keyword evidence="3" id="KW-0479">Metal-binding</keyword>
<comment type="similarity">
    <text evidence="1">Belongs to the GHMP kinase family. GalK subfamily.</text>
</comment>
<dbReference type="EC" id="2.7.1.6" evidence="10"/>
<evidence type="ECO:0000256" key="10">
    <source>
        <dbReference type="NCBIfam" id="TIGR00131"/>
    </source>
</evidence>
<feature type="domain" description="Galactokinase N-terminal" evidence="14">
    <location>
        <begin position="31"/>
        <end position="79"/>
    </location>
</feature>
<keyword evidence="8" id="KW-0299">Galactose metabolism</keyword>
<dbReference type="GO" id="GO:0006012">
    <property type="term" value="P:galactose metabolic process"/>
    <property type="evidence" value="ECO:0007669"/>
    <property type="project" value="UniProtKB-UniRule"/>
</dbReference>
<keyword evidence="7" id="KW-0460">Magnesium</keyword>
<dbReference type="STRING" id="1577474.GA0111570_11119"/>
<dbReference type="PANTHER" id="PTHR10457:SF7">
    <property type="entry name" value="GALACTOKINASE-RELATED"/>
    <property type="match status" value="1"/>
</dbReference>
<dbReference type="GO" id="GO:0005524">
    <property type="term" value="F:ATP binding"/>
    <property type="evidence" value="ECO:0007669"/>
    <property type="project" value="UniProtKB-UniRule"/>
</dbReference>
<evidence type="ECO:0000313" key="15">
    <source>
        <dbReference type="EMBL" id="SDB94535.1"/>
    </source>
</evidence>
<dbReference type="GO" id="GO:0046872">
    <property type="term" value="F:metal ion binding"/>
    <property type="evidence" value="ECO:0007669"/>
    <property type="project" value="UniProtKB-KW"/>
</dbReference>
<dbReference type="InterPro" id="IPR013750">
    <property type="entry name" value="GHMP_kinase_C_dom"/>
</dbReference>
<gene>
    <name evidence="15" type="ORF">GA0111570_11119</name>
</gene>
<dbReference type="InterPro" id="IPR014721">
    <property type="entry name" value="Ribsml_uS5_D2-typ_fold_subgr"/>
</dbReference>
<evidence type="ECO:0000259" key="13">
    <source>
        <dbReference type="Pfam" id="PF08544"/>
    </source>
</evidence>
<evidence type="ECO:0000256" key="7">
    <source>
        <dbReference type="ARBA" id="ARBA00022842"/>
    </source>
</evidence>
<proteinExistence type="inferred from homology"/>
<evidence type="ECO:0000256" key="3">
    <source>
        <dbReference type="ARBA" id="ARBA00022723"/>
    </source>
</evidence>
<keyword evidence="5 15" id="KW-0418">Kinase</keyword>
<reference evidence="15 16" key="1">
    <citation type="submission" date="2016-06" db="EMBL/GenBank/DDBJ databases">
        <authorList>
            <person name="Olsen C.W."/>
            <person name="Carey S."/>
            <person name="Hinshaw L."/>
            <person name="Karasin A.I."/>
        </authorList>
    </citation>
    <scope>NUCLEOTIDE SEQUENCE [LARGE SCALE GENOMIC DNA]</scope>
    <source>
        <strain evidence="15 16">LZ-22</strain>
    </source>
</reference>
<keyword evidence="2" id="KW-0808">Transferase</keyword>
<evidence type="ECO:0000256" key="9">
    <source>
        <dbReference type="ARBA" id="ARBA00023277"/>
    </source>
</evidence>
<dbReference type="InterPro" id="IPR019539">
    <property type="entry name" value="GalKase_N"/>
</dbReference>
<dbReference type="SUPFAM" id="SSF55060">
    <property type="entry name" value="GHMP Kinase, C-terminal domain"/>
    <property type="match status" value="1"/>
</dbReference>
<dbReference type="Pfam" id="PF00288">
    <property type="entry name" value="GHMP_kinases_N"/>
    <property type="match status" value="1"/>
</dbReference>
<evidence type="ECO:0000313" key="16">
    <source>
        <dbReference type="Proteomes" id="UP000199086"/>
    </source>
</evidence>
<evidence type="ECO:0000256" key="1">
    <source>
        <dbReference type="ARBA" id="ARBA00006566"/>
    </source>
</evidence>
<evidence type="ECO:0000256" key="6">
    <source>
        <dbReference type="ARBA" id="ARBA00022840"/>
    </source>
</evidence>
<keyword evidence="6" id="KW-0067">ATP-binding</keyword>
<evidence type="ECO:0000259" key="14">
    <source>
        <dbReference type="Pfam" id="PF10509"/>
    </source>
</evidence>
<organism evidence="15 16">
    <name type="scientific">Raineyella antarctica</name>
    <dbReference type="NCBI Taxonomy" id="1577474"/>
    <lineage>
        <taxon>Bacteria</taxon>
        <taxon>Bacillati</taxon>
        <taxon>Actinomycetota</taxon>
        <taxon>Actinomycetes</taxon>
        <taxon>Propionibacteriales</taxon>
        <taxon>Propionibacteriaceae</taxon>
        <taxon>Raineyella</taxon>
    </lineage>
</organism>
<dbReference type="Proteomes" id="UP000199086">
    <property type="component" value="Unassembled WGS sequence"/>
</dbReference>
<dbReference type="PRINTS" id="PR00959">
    <property type="entry name" value="MEVGALKINASE"/>
</dbReference>
<dbReference type="NCBIfam" id="TIGR00131">
    <property type="entry name" value="gal_kin"/>
    <property type="match status" value="1"/>
</dbReference>